<evidence type="ECO:0000256" key="7">
    <source>
        <dbReference type="ARBA" id="ARBA00023033"/>
    </source>
</evidence>
<keyword evidence="10" id="KW-1133">Transmembrane helix</keyword>
<name>A0AAN6WSQ9_9PEZI</name>
<evidence type="ECO:0000313" key="11">
    <source>
        <dbReference type="EMBL" id="KAK4186710.1"/>
    </source>
</evidence>
<dbReference type="Proteomes" id="UP001302126">
    <property type="component" value="Unassembled WGS sequence"/>
</dbReference>
<keyword evidence="6 8" id="KW-0408">Iron</keyword>
<keyword evidence="10" id="KW-0812">Transmembrane</keyword>
<keyword evidence="7 9" id="KW-0503">Monooxygenase</keyword>
<dbReference type="GO" id="GO:0020037">
    <property type="term" value="F:heme binding"/>
    <property type="evidence" value="ECO:0007669"/>
    <property type="project" value="InterPro"/>
</dbReference>
<reference evidence="11" key="1">
    <citation type="journal article" date="2023" name="Mol. Phylogenet. Evol.">
        <title>Genome-scale phylogeny and comparative genomics of the fungal order Sordariales.</title>
        <authorList>
            <person name="Hensen N."/>
            <person name="Bonometti L."/>
            <person name="Westerberg I."/>
            <person name="Brannstrom I.O."/>
            <person name="Guillou S."/>
            <person name="Cros-Aarteil S."/>
            <person name="Calhoun S."/>
            <person name="Haridas S."/>
            <person name="Kuo A."/>
            <person name="Mondo S."/>
            <person name="Pangilinan J."/>
            <person name="Riley R."/>
            <person name="LaButti K."/>
            <person name="Andreopoulos B."/>
            <person name="Lipzen A."/>
            <person name="Chen C."/>
            <person name="Yan M."/>
            <person name="Daum C."/>
            <person name="Ng V."/>
            <person name="Clum A."/>
            <person name="Steindorff A."/>
            <person name="Ohm R.A."/>
            <person name="Martin F."/>
            <person name="Silar P."/>
            <person name="Natvig D.O."/>
            <person name="Lalanne C."/>
            <person name="Gautier V."/>
            <person name="Ament-Velasquez S.L."/>
            <person name="Kruys A."/>
            <person name="Hutchinson M.I."/>
            <person name="Powell A.J."/>
            <person name="Barry K."/>
            <person name="Miller A.N."/>
            <person name="Grigoriev I.V."/>
            <person name="Debuchy R."/>
            <person name="Gladieux P."/>
            <person name="Hiltunen Thoren M."/>
            <person name="Johannesson H."/>
        </authorList>
    </citation>
    <scope>NUCLEOTIDE SEQUENCE</scope>
    <source>
        <strain evidence="11">PSN309</strain>
    </source>
</reference>
<gene>
    <name evidence="11" type="ORF">QBC35DRAFT_256443</name>
</gene>
<dbReference type="InterPro" id="IPR001128">
    <property type="entry name" value="Cyt_P450"/>
</dbReference>
<dbReference type="PROSITE" id="PS00086">
    <property type="entry name" value="CYTOCHROME_P450"/>
    <property type="match status" value="1"/>
</dbReference>
<feature type="transmembrane region" description="Helical" evidence="10">
    <location>
        <begin position="17"/>
        <end position="38"/>
    </location>
</feature>
<evidence type="ECO:0000256" key="5">
    <source>
        <dbReference type="ARBA" id="ARBA00023002"/>
    </source>
</evidence>
<dbReference type="GO" id="GO:0016705">
    <property type="term" value="F:oxidoreductase activity, acting on paired donors, with incorporation or reduction of molecular oxygen"/>
    <property type="evidence" value="ECO:0007669"/>
    <property type="project" value="InterPro"/>
</dbReference>
<dbReference type="Gene3D" id="1.10.630.10">
    <property type="entry name" value="Cytochrome P450"/>
    <property type="match status" value="1"/>
</dbReference>
<comment type="similarity">
    <text evidence="2 9">Belongs to the cytochrome P450 family.</text>
</comment>
<dbReference type="PANTHER" id="PTHR24305">
    <property type="entry name" value="CYTOCHROME P450"/>
    <property type="match status" value="1"/>
</dbReference>
<evidence type="ECO:0000313" key="12">
    <source>
        <dbReference type="Proteomes" id="UP001302126"/>
    </source>
</evidence>
<keyword evidence="4 8" id="KW-0479">Metal-binding</keyword>
<dbReference type="InterPro" id="IPR036396">
    <property type="entry name" value="Cyt_P450_sf"/>
</dbReference>
<evidence type="ECO:0000256" key="4">
    <source>
        <dbReference type="ARBA" id="ARBA00022723"/>
    </source>
</evidence>
<dbReference type="InterPro" id="IPR002401">
    <property type="entry name" value="Cyt_P450_E_grp-I"/>
</dbReference>
<evidence type="ECO:0000256" key="10">
    <source>
        <dbReference type="SAM" id="Phobius"/>
    </source>
</evidence>
<evidence type="ECO:0000256" key="8">
    <source>
        <dbReference type="PIRSR" id="PIRSR602401-1"/>
    </source>
</evidence>
<evidence type="ECO:0000256" key="3">
    <source>
        <dbReference type="ARBA" id="ARBA00022617"/>
    </source>
</evidence>
<reference evidence="11" key="2">
    <citation type="submission" date="2023-05" db="EMBL/GenBank/DDBJ databases">
        <authorList>
            <consortium name="Lawrence Berkeley National Laboratory"/>
            <person name="Steindorff A."/>
            <person name="Hensen N."/>
            <person name="Bonometti L."/>
            <person name="Westerberg I."/>
            <person name="Brannstrom I.O."/>
            <person name="Guillou S."/>
            <person name="Cros-Aarteil S."/>
            <person name="Calhoun S."/>
            <person name="Haridas S."/>
            <person name="Kuo A."/>
            <person name="Mondo S."/>
            <person name="Pangilinan J."/>
            <person name="Riley R."/>
            <person name="Labutti K."/>
            <person name="Andreopoulos B."/>
            <person name="Lipzen A."/>
            <person name="Chen C."/>
            <person name="Yanf M."/>
            <person name="Daum C."/>
            <person name="Ng V."/>
            <person name="Clum A."/>
            <person name="Ohm R."/>
            <person name="Martin F."/>
            <person name="Silar P."/>
            <person name="Natvig D."/>
            <person name="Lalanne C."/>
            <person name="Gautier V."/>
            <person name="Ament-Velasquez S.L."/>
            <person name="Kruys A."/>
            <person name="Hutchinson M.I."/>
            <person name="Powell A.J."/>
            <person name="Barry K."/>
            <person name="Miller A.N."/>
            <person name="Grigoriev I.V."/>
            <person name="Debuchy R."/>
            <person name="Gladieux P."/>
            <person name="Thoren M.H."/>
            <person name="Johannesson H."/>
        </authorList>
    </citation>
    <scope>NUCLEOTIDE SEQUENCE</scope>
    <source>
        <strain evidence="11">PSN309</strain>
    </source>
</reference>
<comment type="caution">
    <text evidence="11">The sequence shown here is derived from an EMBL/GenBank/DDBJ whole genome shotgun (WGS) entry which is preliminary data.</text>
</comment>
<dbReference type="AlphaFoldDB" id="A0AAN6WSQ9"/>
<dbReference type="Pfam" id="PF00067">
    <property type="entry name" value="p450"/>
    <property type="match status" value="1"/>
</dbReference>
<dbReference type="InterPro" id="IPR017972">
    <property type="entry name" value="Cyt_P450_CS"/>
</dbReference>
<organism evidence="11 12">
    <name type="scientific">Podospora australis</name>
    <dbReference type="NCBI Taxonomy" id="1536484"/>
    <lineage>
        <taxon>Eukaryota</taxon>
        <taxon>Fungi</taxon>
        <taxon>Dikarya</taxon>
        <taxon>Ascomycota</taxon>
        <taxon>Pezizomycotina</taxon>
        <taxon>Sordariomycetes</taxon>
        <taxon>Sordariomycetidae</taxon>
        <taxon>Sordariales</taxon>
        <taxon>Podosporaceae</taxon>
        <taxon>Podospora</taxon>
    </lineage>
</organism>
<dbReference type="InterPro" id="IPR050121">
    <property type="entry name" value="Cytochrome_P450_monoxygenase"/>
</dbReference>
<keyword evidence="3 8" id="KW-0349">Heme</keyword>
<dbReference type="CDD" id="cd11058">
    <property type="entry name" value="CYP60B-like"/>
    <property type="match status" value="1"/>
</dbReference>
<comment type="cofactor">
    <cofactor evidence="1 8">
        <name>heme</name>
        <dbReference type="ChEBI" id="CHEBI:30413"/>
    </cofactor>
</comment>
<keyword evidence="5 9" id="KW-0560">Oxidoreductase</keyword>
<dbReference type="PRINTS" id="PR00385">
    <property type="entry name" value="P450"/>
</dbReference>
<evidence type="ECO:0000256" key="1">
    <source>
        <dbReference type="ARBA" id="ARBA00001971"/>
    </source>
</evidence>
<protein>
    <submittedName>
        <fullName evidence="11">Cytochrome P450</fullName>
    </submittedName>
</protein>
<dbReference type="GO" id="GO:0005506">
    <property type="term" value="F:iron ion binding"/>
    <property type="evidence" value="ECO:0007669"/>
    <property type="project" value="InterPro"/>
</dbReference>
<keyword evidence="12" id="KW-1185">Reference proteome</keyword>
<dbReference type="SUPFAM" id="SSF48264">
    <property type="entry name" value="Cytochrome P450"/>
    <property type="match status" value="1"/>
</dbReference>
<accession>A0AAN6WSQ9</accession>
<dbReference type="GO" id="GO:0004497">
    <property type="term" value="F:monooxygenase activity"/>
    <property type="evidence" value="ECO:0007669"/>
    <property type="project" value="UniProtKB-KW"/>
</dbReference>
<evidence type="ECO:0000256" key="6">
    <source>
        <dbReference type="ARBA" id="ARBA00023004"/>
    </source>
</evidence>
<proteinExistence type="inferred from homology"/>
<feature type="binding site" description="axial binding residue" evidence="8">
    <location>
        <position position="461"/>
    </location>
    <ligand>
        <name>heme</name>
        <dbReference type="ChEBI" id="CHEBI:30413"/>
    </ligand>
    <ligandPart>
        <name>Fe</name>
        <dbReference type="ChEBI" id="CHEBI:18248"/>
    </ligandPart>
</feature>
<dbReference type="PRINTS" id="PR00463">
    <property type="entry name" value="EP450I"/>
</dbReference>
<keyword evidence="10" id="KW-0472">Membrane</keyword>
<dbReference type="EMBL" id="MU864417">
    <property type="protein sequence ID" value="KAK4186710.1"/>
    <property type="molecule type" value="Genomic_DNA"/>
</dbReference>
<evidence type="ECO:0000256" key="2">
    <source>
        <dbReference type="ARBA" id="ARBA00010617"/>
    </source>
</evidence>
<sequence length="524" mass="59664">MAVLNFDLISGWTYHDWVYYSVIGLVLLTVIITLQAIYNIFFHPLRDYPGPLLNRISPLPWALTLPTGSAPRKAHLLHEKYGPIVRLSPNHVSYTDVRAWKDIYGHRTGSTSFKSENPKTPIFYNAFGTDVPTILNADRDEHGRLRKALSNGFSDKSMREQEPIIARYVSLLIERLHGESKTGKEVNINQWFDWTTFDIIADLVFAESFGCLEFSRSHPFVQAVVSTVKQGSLMLSLSYLGFRHVTGKLLAFVGTNQLLHLRRLMSAKLKHRLTVKHDRFDLIDGLIKRHHQGTLDLEHLSANCGLVVAAGSETTASLLTGVTYLLLTNPDKMEKLKQEVRSTFASADEITMTSVNRLSYMLACLNEGLRMYPPAVSNLPRQVHEGGEVIAGKFVPEKTIVECQMYAMNYSSTNWHNADTFEPERFLHKFDTEGNYPESKDDPNEDVFEALQAFNVGPRNCIGRNLAYVEMRLVLARIIYDFDLALAERSKGWLENLKVYTIWQRVPLYIHLTPVNRGELCRGW</sequence>
<dbReference type="PANTHER" id="PTHR24305:SF230">
    <property type="entry name" value="P450, PUTATIVE (EUROFUNG)-RELATED"/>
    <property type="match status" value="1"/>
</dbReference>
<evidence type="ECO:0000256" key="9">
    <source>
        <dbReference type="RuleBase" id="RU000461"/>
    </source>
</evidence>